<dbReference type="SUPFAM" id="SSF46785">
    <property type="entry name" value="Winged helix' DNA-binding domain"/>
    <property type="match status" value="1"/>
</dbReference>
<evidence type="ECO:0000259" key="1">
    <source>
        <dbReference type="PROSITE" id="PS50995"/>
    </source>
</evidence>
<reference evidence="2 3" key="1">
    <citation type="submission" date="2015-07" db="EMBL/GenBank/DDBJ databases">
        <title>Genome sequencing of Kibdelosporangium phytohabitans.</title>
        <authorList>
            <person name="Qin S."/>
            <person name="Xing K."/>
        </authorList>
    </citation>
    <scope>NUCLEOTIDE SEQUENCE [LARGE SCALE GENOMIC DNA]</scope>
    <source>
        <strain evidence="2 3">KLBMP1111</strain>
    </source>
</reference>
<evidence type="ECO:0000313" key="3">
    <source>
        <dbReference type="Proteomes" id="UP000063699"/>
    </source>
</evidence>
<dbReference type="InterPro" id="IPR039422">
    <property type="entry name" value="MarR/SlyA-like"/>
</dbReference>
<dbReference type="AlphaFoldDB" id="A0A0N9I7B6"/>
<dbReference type="PANTHER" id="PTHR33164:SF106">
    <property type="entry name" value="TRANSCRIPTIONAL REGULATORY PROTEIN"/>
    <property type="match status" value="1"/>
</dbReference>
<dbReference type="OrthoDB" id="3694026at2"/>
<dbReference type="STRING" id="860235.AOZ06_39195"/>
<dbReference type="Gene3D" id="1.10.10.10">
    <property type="entry name" value="Winged helix-like DNA-binding domain superfamily/Winged helix DNA-binding domain"/>
    <property type="match status" value="1"/>
</dbReference>
<dbReference type="Pfam" id="PF12802">
    <property type="entry name" value="MarR_2"/>
    <property type="match status" value="1"/>
</dbReference>
<feature type="domain" description="HTH marR-type" evidence="1">
    <location>
        <begin position="3"/>
        <end position="140"/>
    </location>
</feature>
<accession>A0A0N9I7B6</accession>
<keyword evidence="3" id="KW-1185">Reference proteome</keyword>
<dbReference type="SMART" id="SM00347">
    <property type="entry name" value="HTH_MARR"/>
    <property type="match status" value="1"/>
</dbReference>
<proteinExistence type="predicted"/>
<organism evidence="2 3">
    <name type="scientific">Kibdelosporangium phytohabitans</name>
    <dbReference type="NCBI Taxonomy" id="860235"/>
    <lineage>
        <taxon>Bacteria</taxon>
        <taxon>Bacillati</taxon>
        <taxon>Actinomycetota</taxon>
        <taxon>Actinomycetes</taxon>
        <taxon>Pseudonocardiales</taxon>
        <taxon>Pseudonocardiaceae</taxon>
        <taxon>Kibdelosporangium</taxon>
    </lineage>
</organism>
<dbReference type="InterPro" id="IPR036390">
    <property type="entry name" value="WH_DNA-bd_sf"/>
</dbReference>
<dbReference type="Proteomes" id="UP000063699">
    <property type="component" value="Chromosome"/>
</dbReference>
<dbReference type="GO" id="GO:0003700">
    <property type="term" value="F:DNA-binding transcription factor activity"/>
    <property type="evidence" value="ECO:0007669"/>
    <property type="project" value="InterPro"/>
</dbReference>
<dbReference type="PROSITE" id="PS50995">
    <property type="entry name" value="HTH_MARR_2"/>
    <property type="match status" value="1"/>
</dbReference>
<dbReference type="InterPro" id="IPR036388">
    <property type="entry name" value="WH-like_DNA-bd_sf"/>
</dbReference>
<dbReference type="PANTHER" id="PTHR33164">
    <property type="entry name" value="TRANSCRIPTIONAL REGULATOR, MARR FAMILY"/>
    <property type="match status" value="1"/>
</dbReference>
<name>A0A0N9I7B6_9PSEU</name>
<dbReference type="KEGG" id="kphy:AOZ06_39195"/>
<dbReference type="InterPro" id="IPR000835">
    <property type="entry name" value="HTH_MarR-typ"/>
</dbReference>
<sequence length="150" mass="16147">MADEHTAREIGLAVRRVLLAGREMQSAMARRIGVRVTDLQAVDHVEAAESPIGTVELAARLGIRSASATVLVDRLVEAGHLTRSADPEDGRRVMLAITDHARVEVRQALAPLIARITTITAALDDDQAETVLGFLDDIVTAMREPTDHPG</sequence>
<dbReference type="GO" id="GO:0006950">
    <property type="term" value="P:response to stress"/>
    <property type="evidence" value="ECO:0007669"/>
    <property type="project" value="TreeGrafter"/>
</dbReference>
<dbReference type="EMBL" id="CP012752">
    <property type="protein sequence ID" value="ALG12098.1"/>
    <property type="molecule type" value="Genomic_DNA"/>
</dbReference>
<dbReference type="RefSeq" id="WP_054293994.1">
    <property type="nucleotide sequence ID" value="NZ_CP012752.1"/>
</dbReference>
<gene>
    <name evidence="2" type="ORF">AOZ06_39195</name>
</gene>
<protein>
    <submittedName>
        <fullName evidence="2">MarR family transcriptional regulator</fullName>
    </submittedName>
</protein>
<evidence type="ECO:0000313" key="2">
    <source>
        <dbReference type="EMBL" id="ALG12098.1"/>
    </source>
</evidence>